<comment type="caution">
    <text evidence="2">The sequence shown here is derived from an EMBL/GenBank/DDBJ whole genome shotgun (WGS) entry which is preliminary data.</text>
</comment>
<evidence type="ECO:0000313" key="2">
    <source>
        <dbReference type="EMBL" id="KAF5224675.1"/>
    </source>
</evidence>
<feature type="compositionally biased region" description="Polar residues" evidence="1">
    <location>
        <begin position="1"/>
        <end position="11"/>
    </location>
</feature>
<dbReference type="Proteomes" id="UP000583944">
    <property type="component" value="Unassembled WGS sequence"/>
</dbReference>
<protein>
    <submittedName>
        <fullName evidence="2">Uncharacterized protein</fullName>
    </submittedName>
</protein>
<dbReference type="VEuPathDB" id="TriTrypDB:ECC02_002316"/>
<feature type="compositionally biased region" description="Polar residues" evidence="1">
    <location>
        <begin position="211"/>
        <end position="221"/>
    </location>
</feature>
<feature type="region of interest" description="Disordered" evidence="1">
    <location>
        <begin position="1"/>
        <end position="36"/>
    </location>
</feature>
<dbReference type="AlphaFoldDB" id="A0A7J6YDH1"/>
<accession>A0A7J6YDH1</accession>
<evidence type="ECO:0000313" key="3">
    <source>
        <dbReference type="Proteomes" id="UP000583944"/>
    </source>
</evidence>
<feature type="compositionally biased region" description="Polar residues" evidence="1">
    <location>
        <begin position="138"/>
        <end position="147"/>
    </location>
</feature>
<feature type="region of interest" description="Disordered" evidence="1">
    <location>
        <begin position="205"/>
        <end position="230"/>
    </location>
</feature>
<feature type="region of interest" description="Disordered" evidence="1">
    <location>
        <begin position="134"/>
        <end position="167"/>
    </location>
</feature>
<sequence length="269" mass="30249">MVTQQLRTHTLPSHPPTKKKKKNYSPRNRMPNTTQTRITPNKKRLQNVTRIYTENRRYSSKPPLQTLVNTQAAGFHVVDGTIPIKEPLECRHILVVPLLQVPRRRLGDLWHRQRLPDHHIDRAAVRQDTKAVIEPATANKQGETKGQNLAEDRIHASPPPGARRTGNPVNVIFSKRIHGNQRGALLQCNSHKSPPALQAELVGSRARQETFPRTPNNQQNALAGPRPQRAADAALTGVPVAAKTLQLAPKRNVEVELERLCVDNYARKK</sequence>
<gene>
    <name evidence="2" type="ORF">ECC02_002316</name>
</gene>
<reference evidence="2 3" key="1">
    <citation type="journal article" date="2019" name="Genome Biol. Evol.">
        <title>Nanopore Sequencing Significantly Improves Genome Assembly of the Protozoan Parasite Trypanosoma cruzi.</title>
        <authorList>
            <person name="Diaz-Viraque F."/>
            <person name="Pita S."/>
            <person name="Greif G."/>
            <person name="de Souza R.C.M."/>
            <person name="Iraola G."/>
            <person name="Robello C."/>
        </authorList>
    </citation>
    <scope>NUCLEOTIDE SEQUENCE [LARGE SCALE GENOMIC DNA]</scope>
    <source>
        <strain evidence="2 3">Berenice</strain>
    </source>
</reference>
<proteinExistence type="predicted"/>
<organism evidence="2 3">
    <name type="scientific">Trypanosoma cruzi</name>
    <dbReference type="NCBI Taxonomy" id="5693"/>
    <lineage>
        <taxon>Eukaryota</taxon>
        <taxon>Discoba</taxon>
        <taxon>Euglenozoa</taxon>
        <taxon>Kinetoplastea</taxon>
        <taxon>Metakinetoplastina</taxon>
        <taxon>Trypanosomatida</taxon>
        <taxon>Trypanosomatidae</taxon>
        <taxon>Trypanosoma</taxon>
        <taxon>Schizotrypanum</taxon>
    </lineage>
</organism>
<dbReference type="EMBL" id="JABDHM010000011">
    <property type="protein sequence ID" value="KAF5224675.1"/>
    <property type="molecule type" value="Genomic_DNA"/>
</dbReference>
<evidence type="ECO:0000256" key="1">
    <source>
        <dbReference type="SAM" id="MobiDB-lite"/>
    </source>
</evidence>
<name>A0A7J6YDH1_TRYCR</name>